<feature type="non-terminal residue" evidence="2">
    <location>
        <position position="54"/>
    </location>
</feature>
<organism evidence="2 3">
    <name type="scientific">Trichogramma brassicae</name>
    <dbReference type="NCBI Taxonomy" id="86971"/>
    <lineage>
        <taxon>Eukaryota</taxon>
        <taxon>Metazoa</taxon>
        <taxon>Ecdysozoa</taxon>
        <taxon>Arthropoda</taxon>
        <taxon>Hexapoda</taxon>
        <taxon>Insecta</taxon>
        <taxon>Pterygota</taxon>
        <taxon>Neoptera</taxon>
        <taxon>Endopterygota</taxon>
        <taxon>Hymenoptera</taxon>
        <taxon>Apocrita</taxon>
        <taxon>Proctotrupomorpha</taxon>
        <taxon>Chalcidoidea</taxon>
        <taxon>Trichogrammatidae</taxon>
        <taxon>Trichogramma</taxon>
    </lineage>
</organism>
<proteinExistence type="predicted"/>
<dbReference type="EMBL" id="CADCXV010000475">
    <property type="protein sequence ID" value="CAB0030404.1"/>
    <property type="molecule type" value="Genomic_DNA"/>
</dbReference>
<name>A0A6H5HZ01_9HYME</name>
<feature type="region of interest" description="Disordered" evidence="1">
    <location>
        <begin position="1"/>
        <end position="54"/>
    </location>
</feature>
<reference evidence="2 3" key="1">
    <citation type="submission" date="2020-02" db="EMBL/GenBank/DDBJ databases">
        <authorList>
            <person name="Ferguson B K."/>
        </authorList>
    </citation>
    <scope>NUCLEOTIDE SEQUENCE [LARGE SCALE GENOMIC DNA]</scope>
</reference>
<sequence>MEPVAGQARGRPDCGRMPAVNQRGSDRYGDRTIYPGSGTGRAPRPRRDHHAEAC</sequence>
<gene>
    <name evidence="2" type="ORF">TBRA_LOCUS2406</name>
</gene>
<accession>A0A6H5HZ01</accession>
<protein>
    <submittedName>
        <fullName evidence="2">Uncharacterized protein</fullName>
    </submittedName>
</protein>
<dbReference type="Proteomes" id="UP000479190">
    <property type="component" value="Unassembled WGS sequence"/>
</dbReference>
<evidence type="ECO:0000256" key="1">
    <source>
        <dbReference type="SAM" id="MobiDB-lite"/>
    </source>
</evidence>
<evidence type="ECO:0000313" key="3">
    <source>
        <dbReference type="Proteomes" id="UP000479190"/>
    </source>
</evidence>
<keyword evidence="3" id="KW-1185">Reference proteome</keyword>
<evidence type="ECO:0000313" key="2">
    <source>
        <dbReference type="EMBL" id="CAB0030404.1"/>
    </source>
</evidence>
<dbReference type="AlphaFoldDB" id="A0A6H5HZ01"/>